<comment type="similarity">
    <text evidence="3">Belongs to the glycosyltransferase 2 family.</text>
</comment>
<evidence type="ECO:0000256" key="7">
    <source>
        <dbReference type="ARBA" id="ARBA00022692"/>
    </source>
</evidence>
<dbReference type="InterPro" id="IPR001173">
    <property type="entry name" value="Glyco_trans_2-like"/>
</dbReference>
<evidence type="ECO:0000256" key="4">
    <source>
        <dbReference type="ARBA" id="ARBA00012583"/>
    </source>
</evidence>
<accession>A0A0F9YIM8</accession>
<evidence type="ECO:0000256" key="1">
    <source>
        <dbReference type="ARBA" id="ARBA00004389"/>
    </source>
</evidence>
<name>A0A0F9YIM8_9BACT</name>
<keyword evidence="9" id="KW-0735">Signal-anchor</keyword>
<evidence type="ECO:0000256" key="3">
    <source>
        <dbReference type="ARBA" id="ARBA00006739"/>
    </source>
</evidence>
<keyword evidence="10" id="KW-1133">Transmembrane helix</keyword>
<dbReference type="InterPro" id="IPR035518">
    <property type="entry name" value="DPG_synthase"/>
</dbReference>
<dbReference type="SUPFAM" id="SSF53448">
    <property type="entry name" value="Nucleotide-diphospho-sugar transferases"/>
    <property type="match status" value="1"/>
</dbReference>
<dbReference type="PANTHER" id="PTHR10859:SF91">
    <property type="entry name" value="DOLICHYL-PHOSPHATE BETA-GLUCOSYLTRANSFERASE"/>
    <property type="match status" value="1"/>
</dbReference>
<organism evidence="14 15">
    <name type="scientific">Candidatus Woesebacteria bacterium GW2011_GWC2_31_9</name>
    <dbReference type="NCBI Taxonomy" id="1618586"/>
    <lineage>
        <taxon>Bacteria</taxon>
        <taxon>Candidatus Woeseibacteriota</taxon>
    </lineage>
</organism>
<keyword evidence="8" id="KW-0256">Endoplasmic reticulum</keyword>
<comment type="caution">
    <text evidence="14">The sequence shown here is derived from an EMBL/GenBank/DDBJ whole genome shotgun (WGS) entry which is preliminary data.</text>
</comment>
<dbReference type="InterPro" id="IPR029044">
    <property type="entry name" value="Nucleotide-diphossugar_trans"/>
</dbReference>
<feature type="domain" description="Glycosyltransferase 2-like" evidence="13">
    <location>
        <begin position="8"/>
        <end position="172"/>
    </location>
</feature>
<gene>
    <name evidence="14" type="ORF">UR21_C0010G0021</name>
</gene>
<comment type="catalytic activity">
    <reaction evidence="12">
        <text>a di-trans,poly-cis-dolichyl phosphate + UDP-alpha-D-glucose = a di-trans,poly-cis-dolichyl beta-D-glucosyl phosphate + UDP</text>
        <dbReference type="Rhea" id="RHEA:15401"/>
        <dbReference type="Rhea" id="RHEA-COMP:19498"/>
        <dbReference type="Rhea" id="RHEA-COMP:19502"/>
        <dbReference type="ChEBI" id="CHEBI:57525"/>
        <dbReference type="ChEBI" id="CHEBI:57683"/>
        <dbReference type="ChEBI" id="CHEBI:58223"/>
        <dbReference type="ChEBI" id="CHEBI:58885"/>
        <dbReference type="EC" id="2.4.1.117"/>
    </reaction>
    <physiologicalReaction direction="left-to-right" evidence="12">
        <dbReference type="Rhea" id="RHEA:15402"/>
    </physiologicalReaction>
</comment>
<dbReference type="Proteomes" id="UP000034803">
    <property type="component" value="Unassembled WGS sequence"/>
</dbReference>
<evidence type="ECO:0000256" key="8">
    <source>
        <dbReference type="ARBA" id="ARBA00022824"/>
    </source>
</evidence>
<evidence type="ECO:0000256" key="12">
    <source>
        <dbReference type="ARBA" id="ARBA00045097"/>
    </source>
</evidence>
<evidence type="ECO:0000256" key="9">
    <source>
        <dbReference type="ARBA" id="ARBA00022968"/>
    </source>
</evidence>
<comment type="pathway">
    <text evidence="2">Protein modification; protein glycosylation.</text>
</comment>
<proteinExistence type="inferred from homology"/>
<sequence length="251" mass="28589">MNNRPYLSVVIPSYNEEYNLRTGVLDSVHDYLSSQEYTWEVIVVDDGSMDETVKIAEEFSRKHVGFKVLKEPHRGKGRTVITGMLKAEGEIVLFTDMDQATPIDQVEKVINKVKEGYEVVIGSRSGREGAPIVRKIMAYGFSLLRYLFLQLPYKDTQCGFKAFKNEASREIFKRLKVFKENGKMQGASVSAGFDLEILYVANKLGYKICDVPVDWHHKEGTKVNPIKDSYEGFRDLLKVKLNAVSGKYQIK</sequence>
<dbReference type="PANTHER" id="PTHR10859">
    <property type="entry name" value="GLYCOSYL TRANSFERASE"/>
    <property type="match status" value="1"/>
</dbReference>
<evidence type="ECO:0000259" key="13">
    <source>
        <dbReference type="Pfam" id="PF00535"/>
    </source>
</evidence>
<dbReference type="Gene3D" id="3.90.550.10">
    <property type="entry name" value="Spore Coat Polysaccharide Biosynthesis Protein SpsA, Chain A"/>
    <property type="match status" value="1"/>
</dbReference>
<dbReference type="GO" id="GO:0006487">
    <property type="term" value="P:protein N-linked glycosylation"/>
    <property type="evidence" value="ECO:0007669"/>
    <property type="project" value="TreeGrafter"/>
</dbReference>
<dbReference type="GO" id="GO:0004581">
    <property type="term" value="F:dolichyl-phosphate beta-glucosyltransferase activity"/>
    <property type="evidence" value="ECO:0007669"/>
    <property type="project" value="UniProtKB-EC"/>
</dbReference>
<evidence type="ECO:0000256" key="6">
    <source>
        <dbReference type="ARBA" id="ARBA00022679"/>
    </source>
</evidence>
<dbReference type="EMBL" id="LBOI01000010">
    <property type="protein sequence ID" value="KKP31379.1"/>
    <property type="molecule type" value="Genomic_DNA"/>
</dbReference>
<evidence type="ECO:0000313" key="15">
    <source>
        <dbReference type="Proteomes" id="UP000034803"/>
    </source>
</evidence>
<protein>
    <recommendedName>
        <fullName evidence="4">dolichyl-phosphate beta-glucosyltransferase</fullName>
        <ecNumber evidence="4">2.4.1.117</ecNumber>
    </recommendedName>
</protein>
<evidence type="ECO:0000256" key="11">
    <source>
        <dbReference type="ARBA" id="ARBA00023136"/>
    </source>
</evidence>
<keyword evidence="6 14" id="KW-0808">Transferase</keyword>
<evidence type="ECO:0000256" key="5">
    <source>
        <dbReference type="ARBA" id="ARBA00022676"/>
    </source>
</evidence>
<evidence type="ECO:0000256" key="2">
    <source>
        <dbReference type="ARBA" id="ARBA00004922"/>
    </source>
</evidence>
<evidence type="ECO:0000313" key="14">
    <source>
        <dbReference type="EMBL" id="KKP31379.1"/>
    </source>
</evidence>
<comment type="subcellular location">
    <subcellularLocation>
        <location evidence="1">Endoplasmic reticulum membrane</location>
        <topology evidence="1">Single-pass membrane protein</topology>
    </subcellularLocation>
</comment>
<keyword evidence="5" id="KW-0328">Glycosyltransferase</keyword>
<dbReference type="CDD" id="cd04188">
    <property type="entry name" value="DPG_synthase"/>
    <property type="match status" value="1"/>
</dbReference>
<keyword evidence="11" id="KW-0472">Membrane</keyword>
<keyword evidence="7" id="KW-0812">Transmembrane</keyword>
<dbReference type="Pfam" id="PF00535">
    <property type="entry name" value="Glycos_transf_2"/>
    <property type="match status" value="1"/>
</dbReference>
<dbReference type="EC" id="2.4.1.117" evidence="4"/>
<dbReference type="AlphaFoldDB" id="A0A0F9YIM8"/>
<reference evidence="14 15" key="1">
    <citation type="journal article" date="2015" name="Nature">
        <title>rRNA introns, odd ribosomes, and small enigmatic genomes across a large radiation of phyla.</title>
        <authorList>
            <person name="Brown C.T."/>
            <person name="Hug L.A."/>
            <person name="Thomas B.C."/>
            <person name="Sharon I."/>
            <person name="Castelle C.J."/>
            <person name="Singh A."/>
            <person name="Wilkins M.J."/>
            <person name="Williams K.H."/>
            <person name="Banfield J.F."/>
        </authorList>
    </citation>
    <scope>NUCLEOTIDE SEQUENCE [LARGE SCALE GENOMIC DNA]</scope>
</reference>
<evidence type="ECO:0000256" key="10">
    <source>
        <dbReference type="ARBA" id="ARBA00022989"/>
    </source>
</evidence>